<proteinExistence type="predicted"/>
<protein>
    <submittedName>
        <fullName evidence="1">Uncharacterized protein</fullName>
    </submittedName>
</protein>
<organism evidence="1">
    <name type="scientific">Siphoviridae sp. ctLfk13</name>
    <dbReference type="NCBI Taxonomy" id="2826251"/>
    <lineage>
        <taxon>Viruses</taxon>
        <taxon>Duplodnaviria</taxon>
        <taxon>Heunggongvirae</taxon>
        <taxon>Uroviricota</taxon>
        <taxon>Caudoviricetes</taxon>
    </lineage>
</organism>
<reference evidence="1" key="1">
    <citation type="journal article" date="2021" name="Proc. Natl. Acad. Sci. U.S.A.">
        <title>A Catalog of Tens of Thousands of Viruses from Human Metagenomes Reveals Hidden Associations with Chronic Diseases.</title>
        <authorList>
            <person name="Tisza M.J."/>
            <person name="Buck C.B."/>
        </authorList>
    </citation>
    <scope>NUCLEOTIDE SEQUENCE</scope>
    <source>
        <strain evidence="1">CtLfk13</strain>
    </source>
</reference>
<accession>A0A8S5N1X6</accession>
<evidence type="ECO:0000313" key="1">
    <source>
        <dbReference type="EMBL" id="DAD88359.1"/>
    </source>
</evidence>
<sequence length="110" mass="12574">MLTDEQFDMLADKLLKKIAPKLGVELEEEEPKPSTVVWDRDGSKYDLEQCAIGPCVITVEGIYYFHVEEGILGNDDYEDYWMSTWGDKFSTRELATILTELGGDFDVIQD</sequence>
<dbReference type="EMBL" id="BK015040">
    <property type="protein sequence ID" value="DAD88359.1"/>
    <property type="molecule type" value="Genomic_DNA"/>
</dbReference>
<name>A0A8S5N1X6_9CAUD</name>